<gene>
    <name evidence="2" type="ORF">SEA_BRICOLE_65</name>
</gene>
<evidence type="ECO:0000313" key="3">
    <source>
        <dbReference type="Proteomes" id="UP000221469"/>
    </source>
</evidence>
<reference evidence="2 3" key="1">
    <citation type="submission" date="2015-08" db="EMBL/GenBank/DDBJ databases">
        <authorList>
            <person name="Barekzi N."/>
            <person name="Doss J.H."/>
            <person name="Bluford J."/>
            <person name="Fizer S."/>
            <person name="Garofalo A.E."/>
            <person name="Gasalao M.B."/>
            <person name="Griffin J."/>
            <person name="Henderson C.M."/>
            <person name="Hyre A.N."/>
            <person name="Irons L.B."/>
            <person name="Jafree E."/>
            <person name="Kanda K."/>
            <person name="Matthews D."/>
            <person name="Mclaren B."/>
            <person name="Moriarty A."/>
            <person name="Northam N."/>
            <person name="Ryan M."/>
            <person name="Smith D.E."/>
            <person name="Vanselow D."/>
            <person name="Welch J."/>
            <person name="Gauthier D."/>
            <person name="Anders K.R."/>
            <person name="Bradley K.W."/>
            <person name="Asai D.J."/>
            <person name="Bowman C.A."/>
            <person name="Russell D.A."/>
            <person name="Pope W.H."/>
            <person name="Jacobs-Sera D."/>
            <person name="Hendrix R.W."/>
            <person name="Hatfull G.F."/>
        </authorList>
    </citation>
    <scope>NUCLEOTIDE SEQUENCE [LARGE SCALE GENOMIC DNA]</scope>
</reference>
<name>A0A0M4QUE3_9CAUD</name>
<evidence type="ECO:0000256" key="1">
    <source>
        <dbReference type="SAM" id="MobiDB-lite"/>
    </source>
</evidence>
<accession>A0A0M4QUE3</accession>
<dbReference type="Proteomes" id="UP000221469">
    <property type="component" value="Segment"/>
</dbReference>
<dbReference type="EMBL" id="KT591491">
    <property type="protein sequence ID" value="ALF00593.1"/>
    <property type="molecule type" value="Genomic_DNA"/>
</dbReference>
<protein>
    <submittedName>
        <fullName evidence="2">Uncharacterized protein</fullName>
    </submittedName>
</protein>
<sequence length="134" mass="13851">MKDNAGQKFSNGAEGCVSGADAVGQSPCTTGRSAAKAGPGNPGTSSRYAAMEQLAATAGLKLTPWQLTLLVGMSDPGKTRAVCAPPQYGRRGFETDLMILDELLTSRNASCIHPPSHLILSTSSRKIGSTSDPE</sequence>
<organism evidence="2 3">
    <name type="scientific">Mycobacterium phage Bricole</name>
    <dbReference type="NCBI Taxonomy" id="1718601"/>
    <lineage>
        <taxon>Viruses</taxon>
        <taxon>Duplodnaviria</taxon>
        <taxon>Heunggongvirae</taxon>
        <taxon>Uroviricota</taxon>
        <taxon>Caudoviricetes</taxon>
        <taxon>Vilmaviridae</taxon>
        <taxon>Mclasvirinae</taxon>
        <taxon>Bongovirus</taxon>
        <taxon>Bongovirus bongo</taxon>
    </lineage>
</organism>
<feature type="region of interest" description="Disordered" evidence="1">
    <location>
        <begin position="26"/>
        <end position="45"/>
    </location>
</feature>
<evidence type="ECO:0000313" key="2">
    <source>
        <dbReference type="EMBL" id="ALF00593.1"/>
    </source>
</evidence>
<proteinExistence type="predicted"/>